<proteinExistence type="predicted"/>
<feature type="region of interest" description="Disordered" evidence="1">
    <location>
        <begin position="1"/>
        <end position="27"/>
    </location>
</feature>
<feature type="compositionally biased region" description="Low complexity" evidence="1">
    <location>
        <begin position="59"/>
        <end position="68"/>
    </location>
</feature>
<gene>
    <name evidence="2" type="ORF">CDD82_62</name>
</gene>
<evidence type="ECO:0000313" key="3">
    <source>
        <dbReference type="Proteomes" id="UP000224854"/>
    </source>
</evidence>
<feature type="compositionally biased region" description="Pro residues" evidence="1">
    <location>
        <begin position="1"/>
        <end position="12"/>
    </location>
</feature>
<organism evidence="2 3">
    <name type="scientific">Ophiocordyceps australis</name>
    <dbReference type="NCBI Taxonomy" id="1399860"/>
    <lineage>
        <taxon>Eukaryota</taxon>
        <taxon>Fungi</taxon>
        <taxon>Dikarya</taxon>
        <taxon>Ascomycota</taxon>
        <taxon>Pezizomycotina</taxon>
        <taxon>Sordariomycetes</taxon>
        <taxon>Hypocreomycetidae</taxon>
        <taxon>Hypocreales</taxon>
        <taxon>Ophiocordycipitaceae</taxon>
        <taxon>Ophiocordyceps</taxon>
    </lineage>
</organism>
<evidence type="ECO:0000256" key="1">
    <source>
        <dbReference type="SAM" id="MobiDB-lite"/>
    </source>
</evidence>
<dbReference type="EMBL" id="NJEU01000010">
    <property type="protein sequence ID" value="PHH83511.1"/>
    <property type="molecule type" value="Genomic_DNA"/>
</dbReference>
<sequence>MMPSWPSAPQPMPGVSQSSTPASYAYPANPAFVPVQVRQSFNQPSAYVPPPPPSPAPPVQSQQASQQSKGRTEWPESVRCYVQRSFLPENDDPSVSRSELEVKLKETIGTAKANDTCEREPSLYPSPYLILNPIHFTRGFFEQEKKIFRVFRP</sequence>
<feature type="compositionally biased region" description="Pro residues" evidence="1">
    <location>
        <begin position="47"/>
        <end position="58"/>
    </location>
</feature>
<evidence type="ECO:0000313" key="2">
    <source>
        <dbReference type="EMBL" id="PHH83511.1"/>
    </source>
</evidence>
<protein>
    <submittedName>
        <fullName evidence="2">Uncharacterized protein</fullName>
    </submittedName>
</protein>
<accession>A0A2C5ZVV2</accession>
<dbReference type="AlphaFoldDB" id="A0A2C5ZVV2"/>
<keyword evidence="3" id="KW-1185">Reference proteome</keyword>
<name>A0A2C5ZVV2_9HYPO</name>
<feature type="region of interest" description="Disordered" evidence="1">
    <location>
        <begin position="42"/>
        <end position="76"/>
    </location>
</feature>
<reference evidence="2 3" key="1">
    <citation type="submission" date="2017-06" db="EMBL/GenBank/DDBJ databases">
        <title>Ant-infecting Ophiocordyceps genomes reveal a high diversity of potential behavioral manipulation genes and a possible major role for enterotoxins.</title>
        <authorList>
            <person name="De Bekker C."/>
            <person name="Evans H.C."/>
            <person name="Brachmann A."/>
            <person name="Hughes D.P."/>
        </authorList>
    </citation>
    <scope>NUCLEOTIDE SEQUENCE [LARGE SCALE GENOMIC DNA]</scope>
    <source>
        <strain evidence="2 3">1348a</strain>
    </source>
</reference>
<comment type="caution">
    <text evidence="2">The sequence shown here is derived from an EMBL/GenBank/DDBJ whole genome shotgun (WGS) entry which is preliminary data.</text>
</comment>
<dbReference type="Proteomes" id="UP000224854">
    <property type="component" value="Unassembled WGS sequence"/>
</dbReference>
<dbReference type="OrthoDB" id="10331683at2759"/>